<dbReference type="Proteomes" id="UP000000657">
    <property type="component" value="Chromosome"/>
</dbReference>
<dbReference type="STRING" id="326424.FRAAL4037"/>
<accession>Q0RII9</accession>
<dbReference type="RefSeq" id="WP_011605168.1">
    <property type="nucleotide sequence ID" value="NC_008278.1"/>
</dbReference>
<name>Q0RII9_FRAAA</name>
<organism evidence="1 2">
    <name type="scientific">Frankia alni (strain DSM 45986 / CECT 9034 / ACN14a)</name>
    <dbReference type="NCBI Taxonomy" id="326424"/>
    <lineage>
        <taxon>Bacteria</taxon>
        <taxon>Bacillati</taxon>
        <taxon>Actinomycetota</taxon>
        <taxon>Actinomycetes</taxon>
        <taxon>Frankiales</taxon>
        <taxon>Frankiaceae</taxon>
        <taxon>Frankia</taxon>
    </lineage>
</organism>
<dbReference type="KEGG" id="fal:FRAAL4037"/>
<evidence type="ECO:0000313" key="1">
    <source>
        <dbReference type="EMBL" id="CAJ62679.1"/>
    </source>
</evidence>
<gene>
    <name evidence="1" type="primary">coaA</name>
    <name evidence="1" type="ordered locus">FRAAL4037</name>
</gene>
<dbReference type="GO" id="GO:0004594">
    <property type="term" value="F:pantothenate kinase activity"/>
    <property type="evidence" value="ECO:0007669"/>
    <property type="project" value="UniProtKB-EC"/>
</dbReference>
<dbReference type="SUPFAM" id="SSF52540">
    <property type="entry name" value="P-loop containing nucleoside triphosphate hydrolases"/>
    <property type="match status" value="1"/>
</dbReference>
<keyword evidence="1" id="KW-0418">Kinase</keyword>
<dbReference type="eggNOG" id="COG1072">
    <property type="taxonomic scope" value="Bacteria"/>
</dbReference>
<dbReference type="EC" id="2.7.1.33" evidence="1"/>
<keyword evidence="1" id="KW-0808">Transferase</keyword>
<protein>
    <submittedName>
        <fullName evidence="1">Pantothenate kinase (C-terminal part)</fullName>
        <ecNumber evidence="1">2.7.1.33</ecNumber>
    </submittedName>
</protein>
<dbReference type="AlphaFoldDB" id="Q0RII9"/>
<keyword evidence="2" id="KW-1185">Reference proteome</keyword>
<dbReference type="HOGENOM" id="CLU_2301710_0_0_11"/>
<evidence type="ECO:0000313" key="2">
    <source>
        <dbReference type="Proteomes" id="UP000000657"/>
    </source>
</evidence>
<reference evidence="1 2" key="1">
    <citation type="journal article" date="2007" name="Genome Res.">
        <title>Genome characteristics of facultatively symbiotic Frankia sp. strains reflect host range and host plant biogeography.</title>
        <authorList>
            <person name="Normand P."/>
            <person name="Lapierre P."/>
            <person name="Tisa L.S."/>
            <person name="Gogarten J.P."/>
            <person name="Alloisio N."/>
            <person name="Bagnarol E."/>
            <person name="Bassi C.A."/>
            <person name="Berry A.M."/>
            <person name="Bickhart D.M."/>
            <person name="Choisne N."/>
            <person name="Couloux A."/>
            <person name="Cournoyer B."/>
            <person name="Cruveiller S."/>
            <person name="Daubin V."/>
            <person name="Demange N."/>
            <person name="Francino M.P."/>
            <person name="Goltsman E."/>
            <person name="Huang Y."/>
            <person name="Kopp O.R."/>
            <person name="Labarre L."/>
            <person name="Lapidus A."/>
            <person name="Lavire C."/>
            <person name="Marechal J."/>
            <person name="Martinez M."/>
            <person name="Mastronunzio J.E."/>
            <person name="Mullin B.C."/>
            <person name="Niemann J."/>
            <person name="Pujic P."/>
            <person name="Rawnsley T."/>
            <person name="Rouy Z."/>
            <person name="Schenowitz C."/>
            <person name="Sellstedt A."/>
            <person name="Tavares F."/>
            <person name="Tomkins J.P."/>
            <person name="Vallenet D."/>
            <person name="Valverde C."/>
            <person name="Wall L.G."/>
            <person name="Wang Y."/>
            <person name="Medigue C."/>
            <person name="Benson D.R."/>
        </authorList>
    </citation>
    <scope>NUCLEOTIDE SEQUENCE [LARGE SCALE GENOMIC DNA]</scope>
    <source>
        <strain evidence="2">DSM 45986 / CECT 9034 / ACN14a</strain>
    </source>
</reference>
<dbReference type="EMBL" id="CT573213">
    <property type="protein sequence ID" value="CAJ62679.1"/>
    <property type="molecule type" value="Genomic_DNA"/>
</dbReference>
<dbReference type="InterPro" id="IPR027417">
    <property type="entry name" value="P-loop_NTPase"/>
</dbReference>
<proteinExistence type="predicted"/>
<sequence length="100" mass="10856">MPFLIGIAGPVAVGKSTIARRLGELLSRRPAAPSTGSVTTDGFLQPNLVLERRGILDRKGFPESYDQAALLRFLTAARAGRQVRVPCTRMSTTTWCRAGR</sequence>
<dbReference type="Gene3D" id="3.40.50.300">
    <property type="entry name" value="P-loop containing nucleotide triphosphate hydrolases"/>
    <property type="match status" value="1"/>
</dbReference>